<name>A0A2V0RAK6_9ZZZZ</name>
<sequence>MAMKNWIVQSQCGQGNVERWLFTLLGQVTNEFEKIPDIVTTVPPFFHRGGDDDYLTQELLFTCVLDVGLDYVTRTISLLLTEGTTQVLGVLADEPVAWLATAIGNHGQDYYAQRITQPHRGKEVPGMLSRHMEVKTSFFQNYI</sequence>
<evidence type="ECO:0000313" key="1">
    <source>
        <dbReference type="EMBL" id="GBH22117.1"/>
    </source>
</evidence>
<accession>A0A2V0RAK6</accession>
<proteinExistence type="predicted"/>
<comment type="caution">
    <text evidence="1">The sequence shown here is derived from an EMBL/GenBank/DDBJ whole genome shotgun (WGS) entry which is preliminary data.</text>
</comment>
<dbReference type="AlphaFoldDB" id="A0A2V0RAK6"/>
<protein>
    <submittedName>
        <fullName evidence="1">Uncharacterized protein</fullName>
    </submittedName>
</protein>
<organism evidence="1">
    <name type="scientific">viral metagenome</name>
    <dbReference type="NCBI Taxonomy" id="1070528"/>
    <lineage>
        <taxon>unclassified sequences</taxon>
        <taxon>metagenomes</taxon>
        <taxon>organismal metagenomes</taxon>
    </lineage>
</organism>
<reference evidence="1" key="1">
    <citation type="submission" date="2017-04" db="EMBL/GenBank/DDBJ databases">
        <title>Unveiling RNA virosphere associated with marine microorganisms.</title>
        <authorList>
            <person name="Urayama S."/>
            <person name="Takaki Y."/>
            <person name="Nishi S."/>
            <person name="Yoshida Y."/>
            <person name="Deguchi S."/>
            <person name="Takai K."/>
            <person name="Nunoura T."/>
        </authorList>
    </citation>
    <scope>NUCLEOTIDE SEQUENCE</scope>
</reference>
<dbReference type="EMBL" id="BDQA01000660">
    <property type="protein sequence ID" value="GBH22117.1"/>
    <property type="molecule type" value="Genomic_RNA"/>
</dbReference>